<feature type="domain" description="Cytoskeleton protein RodZ-like C-terminal" evidence="3">
    <location>
        <begin position="291"/>
        <end position="359"/>
    </location>
</feature>
<feature type="region of interest" description="Disordered" evidence="1">
    <location>
        <begin position="165"/>
        <end position="271"/>
    </location>
</feature>
<feature type="transmembrane region" description="Helical" evidence="2">
    <location>
        <begin position="116"/>
        <end position="137"/>
    </location>
</feature>
<reference evidence="4 5" key="1">
    <citation type="submission" date="2018-09" db="EMBL/GenBank/DDBJ databases">
        <title>The complete genome sequence of Neokomagataea tanensis NBRC 106556(T).</title>
        <authorList>
            <person name="Chua K.-O."/>
            <person name="See-Too W.-S."/>
            <person name="Hong K.-W."/>
            <person name="Yin W.-F."/>
            <person name="Chan K.-G."/>
        </authorList>
    </citation>
    <scope>NUCLEOTIDE SEQUENCE [LARGE SCALE GENOMIC DNA]</scope>
    <source>
        <strain evidence="5">AH13 \ NBRC 106556</strain>
    </source>
</reference>
<feature type="compositionally biased region" description="Polar residues" evidence="1">
    <location>
        <begin position="242"/>
        <end position="265"/>
    </location>
</feature>
<feature type="region of interest" description="Disordered" evidence="1">
    <location>
        <begin position="398"/>
        <end position="446"/>
    </location>
</feature>
<feature type="compositionally biased region" description="Polar residues" evidence="1">
    <location>
        <begin position="221"/>
        <end position="230"/>
    </location>
</feature>
<dbReference type="Pfam" id="PF13413">
    <property type="entry name" value="HTH_25"/>
    <property type="match status" value="1"/>
</dbReference>
<dbReference type="Proteomes" id="UP000317214">
    <property type="component" value="Chromosome"/>
</dbReference>
<dbReference type="InterPro" id="IPR050400">
    <property type="entry name" value="Bact_Cytoskel_RodZ"/>
</dbReference>
<feature type="compositionally biased region" description="Polar residues" evidence="1">
    <location>
        <begin position="431"/>
        <end position="446"/>
    </location>
</feature>
<gene>
    <name evidence="4" type="ORF">D5366_00190</name>
</gene>
<feature type="region of interest" description="Disordered" evidence="1">
    <location>
        <begin position="1"/>
        <end position="20"/>
    </location>
</feature>
<dbReference type="Gene3D" id="1.10.260.40">
    <property type="entry name" value="lambda repressor-like DNA-binding domains"/>
    <property type="match status" value="1"/>
</dbReference>
<sequence>MSMPMSSSDRMTALRSDQPSVGTVLRQRREELGWQIEDVAQWLRIRGRVLTALEADDFSSMPGEAYAVGFLRAYAQAMQLDADALVERFQREFRRVSGGKAELVFPQAQGERGLPIGLLIGAGFILVAAAYAGWYYFSAHDELIEKRVPSLAALMPNNAHSVMTSPQVASVMPGQAPTEEKHSAEPTPPAAQSSNVGQGNTAQTAQTTTDKEAIRPALPANTAQPSASVEQQDDDGAVASPNAGQSGGTQPETGQVAGQTNNPTNVDDKAPVRADNAQQTTDALPEGQIAVKATAQVWVQISDKNGHVLVSRVLSDGEIWQGAAADGPYKLSVGNAGGVVLMTHDAVSAALGRIGAVRRNITVTADAVNQGEYGHGVAPSSTPAQSAPVPAVTAPEVQALPHPKPRPAPVTKAVPKPAVHHELTTDELNARQLTGQSPSGDATSTH</sequence>
<dbReference type="PANTHER" id="PTHR34475:SF1">
    <property type="entry name" value="CYTOSKELETON PROTEIN RODZ"/>
    <property type="match status" value="1"/>
</dbReference>
<dbReference type="EMBL" id="CP032485">
    <property type="protein sequence ID" value="QDH23948.1"/>
    <property type="molecule type" value="Genomic_DNA"/>
</dbReference>
<dbReference type="InterPro" id="IPR025194">
    <property type="entry name" value="RodZ-like_C"/>
</dbReference>
<organism evidence="4 5">
    <name type="scientific">Neokomagataea tanensis</name>
    <dbReference type="NCBI Taxonomy" id="661191"/>
    <lineage>
        <taxon>Bacteria</taxon>
        <taxon>Pseudomonadati</taxon>
        <taxon>Pseudomonadota</taxon>
        <taxon>Alphaproteobacteria</taxon>
        <taxon>Acetobacterales</taxon>
        <taxon>Acetobacteraceae</taxon>
        <taxon>Neokomagataea</taxon>
    </lineage>
</organism>
<dbReference type="PANTHER" id="PTHR34475">
    <property type="match status" value="1"/>
</dbReference>
<keyword evidence="2" id="KW-0812">Transmembrane</keyword>
<dbReference type="InterPro" id="IPR010982">
    <property type="entry name" value="Lambda_DNA-bd_dom_sf"/>
</dbReference>
<dbReference type="GO" id="GO:0003677">
    <property type="term" value="F:DNA binding"/>
    <property type="evidence" value="ECO:0007669"/>
    <property type="project" value="InterPro"/>
</dbReference>
<evidence type="ECO:0000313" key="5">
    <source>
        <dbReference type="Proteomes" id="UP000317214"/>
    </source>
</evidence>
<evidence type="ECO:0000256" key="1">
    <source>
        <dbReference type="SAM" id="MobiDB-lite"/>
    </source>
</evidence>
<proteinExistence type="predicted"/>
<evidence type="ECO:0000313" key="4">
    <source>
        <dbReference type="EMBL" id="QDH23948.1"/>
    </source>
</evidence>
<keyword evidence="2" id="KW-1133">Transmembrane helix</keyword>
<dbReference type="Pfam" id="PF13464">
    <property type="entry name" value="RodZ_C"/>
    <property type="match status" value="1"/>
</dbReference>
<dbReference type="AlphaFoldDB" id="A0A4Y6V4Y4"/>
<name>A0A4Y6V4Y4_9PROT</name>
<keyword evidence="5" id="KW-1185">Reference proteome</keyword>
<keyword evidence="2" id="KW-0472">Membrane</keyword>
<accession>A0A4Y6V4Y4</accession>
<evidence type="ECO:0000259" key="3">
    <source>
        <dbReference type="Pfam" id="PF13464"/>
    </source>
</evidence>
<protein>
    <submittedName>
        <fullName evidence="4">Helix-turn-helix domain-containing protein</fullName>
    </submittedName>
</protein>
<evidence type="ECO:0000256" key="2">
    <source>
        <dbReference type="SAM" id="Phobius"/>
    </source>
</evidence>
<feature type="compositionally biased region" description="Polar residues" evidence="1">
    <location>
        <begin position="190"/>
        <end position="200"/>
    </location>
</feature>
<dbReference type="OrthoDB" id="9790252at2"/>
<dbReference type="KEGG" id="ntn:D5366_00190"/>